<evidence type="ECO:0000313" key="1">
    <source>
        <dbReference type="EMBL" id="MPC30925.1"/>
    </source>
</evidence>
<name>A0A5B7EC32_PORTR</name>
<dbReference type="AlphaFoldDB" id="A0A5B7EC32"/>
<organism evidence="1 2">
    <name type="scientific">Portunus trituberculatus</name>
    <name type="common">Swimming crab</name>
    <name type="synonym">Neptunus trituberculatus</name>
    <dbReference type="NCBI Taxonomy" id="210409"/>
    <lineage>
        <taxon>Eukaryota</taxon>
        <taxon>Metazoa</taxon>
        <taxon>Ecdysozoa</taxon>
        <taxon>Arthropoda</taxon>
        <taxon>Crustacea</taxon>
        <taxon>Multicrustacea</taxon>
        <taxon>Malacostraca</taxon>
        <taxon>Eumalacostraca</taxon>
        <taxon>Eucarida</taxon>
        <taxon>Decapoda</taxon>
        <taxon>Pleocyemata</taxon>
        <taxon>Brachyura</taxon>
        <taxon>Eubrachyura</taxon>
        <taxon>Portunoidea</taxon>
        <taxon>Portunidae</taxon>
        <taxon>Portuninae</taxon>
        <taxon>Portunus</taxon>
    </lineage>
</organism>
<protein>
    <submittedName>
        <fullName evidence="1">Uncharacterized protein</fullName>
    </submittedName>
</protein>
<dbReference type="EMBL" id="VSRR010002338">
    <property type="protein sequence ID" value="MPC30925.1"/>
    <property type="molecule type" value="Genomic_DNA"/>
</dbReference>
<keyword evidence="2" id="KW-1185">Reference proteome</keyword>
<gene>
    <name evidence="1" type="ORF">E2C01_024197</name>
</gene>
<accession>A0A5B7EC32</accession>
<sequence>MGGSGGVVEEVYLSKCIPGILMIGYVVLRDGGAWDDLCSSRLRRGEGSELVLRIEFRQQAAGSPECPGERERDR</sequence>
<reference evidence="1 2" key="1">
    <citation type="submission" date="2019-05" db="EMBL/GenBank/DDBJ databases">
        <title>Another draft genome of Portunus trituberculatus and its Hox gene families provides insights of decapod evolution.</title>
        <authorList>
            <person name="Jeong J.-H."/>
            <person name="Song I."/>
            <person name="Kim S."/>
            <person name="Choi T."/>
            <person name="Kim D."/>
            <person name="Ryu S."/>
            <person name="Kim W."/>
        </authorList>
    </citation>
    <scope>NUCLEOTIDE SEQUENCE [LARGE SCALE GENOMIC DNA]</scope>
    <source>
        <tissue evidence="1">Muscle</tissue>
    </source>
</reference>
<dbReference type="Proteomes" id="UP000324222">
    <property type="component" value="Unassembled WGS sequence"/>
</dbReference>
<comment type="caution">
    <text evidence="1">The sequence shown here is derived from an EMBL/GenBank/DDBJ whole genome shotgun (WGS) entry which is preliminary data.</text>
</comment>
<proteinExistence type="predicted"/>
<evidence type="ECO:0000313" key="2">
    <source>
        <dbReference type="Proteomes" id="UP000324222"/>
    </source>
</evidence>